<dbReference type="SMART" id="SM00050">
    <property type="entry name" value="DISIN"/>
    <property type="match status" value="1"/>
</dbReference>
<dbReference type="PANTHER" id="PTHR11905">
    <property type="entry name" value="ADAM A DISINTEGRIN AND METALLOPROTEASE DOMAIN"/>
    <property type="match status" value="1"/>
</dbReference>
<keyword evidence="7" id="KW-1185">Reference proteome</keyword>
<dbReference type="GO" id="GO:0008584">
    <property type="term" value="P:male gonad development"/>
    <property type="evidence" value="ECO:0007669"/>
    <property type="project" value="TreeGrafter"/>
</dbReference>
<accession>A0A6B0RW11</accession>
<sequence length="523" mass="59735">MGRACTQAHLRGDLWLPLLWVFLFPNCCSHDPPGWRFTSSEIVIPRKVSHRVSGIERQGQLSYKIRFSGQRHVVHLRVKKNLLPRHFPVITDNDQGAMQENYPYIPRDCYYFSYLEGVPGSMGTLDTCYGGLRGMLQLDDFTYEIKPLEASSKFEHLISQLMTQKTAAEDEKCEAEEKDTNQEYEEAMISEMPRAGIVYLWWPHRKALKVHYTVSHSLVVQNSNEARIIENIVIINNILHTIYYQGQLQVFIHALCIWSHRDQMNLQRFRSPAEAKAQFGLWKSQNFYANIPHDTLLLLTGHKITGTSYYSSHNGICNHNRGASYVYVVRYHIFLAATVGAHGIGLMGAFHNVPGCRCFRRYQCLVAPNPGLLDMMSNCTFEAIHQWLHVWDPCLSSLNIAYNNFPYVARRCGDKITDNFEECDCGTLKDCSKVSRCETSCILSLGSDCDHGDCCMKYKYAQPGYMYRDTLGICDLPEYCNRETHDCPADTYIQDGTPCSASAVCVRANCSDCDLHCQALLWL</sequence>
<dbReference type="InterPro" id="IPR002870">
    <property type="entry name" value="Peptidase_M12B_N"/>
</dbReference>
<feature type="domain" description="Peptidase M12B" evidence="5">
    <location>
        <begin position="206"/>
        <end position="393"/>
    </location>
</feature>
<dbReference type="InterPro" id="IPR001762">
    <property type="entry name" value="Disintegrin_dom"/>
</dbReference>
<dbReference type="Proteomes" id="UP000322234">
    <property type="component" value="Unassembled WGS sequence"/>
</dbReference>
<dbReference type="AlphaFoldDB" id="A0A6B0RW11"/>
<evidence type="ECO:0000259" key="5">
    <source>
        <dbReference type="PROSITE" id="PS50215"/>
    </source>
</evidence>
<proteinExistence type="predicted"/>
<comment type="caution">
    <text evidence="6">The sequence shown here is derived from an EMBL/GenBank/DDBJ whole genome shotgun (WGS) entry which is preliminary data.</text>
</comment>
<feature type="signal peptide" evidence="3">
    <location>
        <begin position="1"/>
        <end position="30"/>
    </location>
</feature>
<evidence type="ECO:0000313" key="7">
    <source>
        <dbReference type="Proteomes" id="UP000322234"/>
    </source>
</evidence>
<dbReference type="SUPFAM" id="SSF55486">
    <property type="entry name" value="Metalloproteases ('zincins'), catalytic domain"/>
    <property type="match status" value="1"/>
</dbReference>
<keyword evidence="3" id="KW-0732">Signal</keyword>
<evidence type="ECO:0000313" key="6">
    <source>
        <dbReference type="EMBL" id="MXQ91443.1"/>
    </source>
</evidence>
<dbReference type="Gene3D" id="3.40.390.10">
    <property type="entry name" value="Collagenase (Catalytic Domain)"/>
    <property type="match status" value="1"/>
</dbReference>
<dbReference type="PROSITE" id="PS50214">
    <property type="entry name" value="DISINTEGRIN_2"/>
    <property type="match status" value="1"/>
</dbReference>
<dbReference type="GO" id="GO:0004222">
    <property type="term" value="F:metalloendopeptidase activity"/>
    <property type="evidence" value="ECO:0007669"/>
    <property type="project" value="InterPro"/>
</dbReference>
<comment type="caution">
    <text evidence="2">Lacks conserved residue(s) required for the propagation of feature annotation.</text>
</comment>
<feature type="domain" description="Disintegrin" evidence="4">
    <location>
        <begin position="409"/>
        <end position="495"/>
    </location>
</feature>
<evidence type="ECO:0000259" key="4">
    <source>
        <dbReference type="PROSITE" id="PS50214"/>
    </source>
</evidence>
<evidence type="ECO:0000256" key="2">
    <source>
        <dbReference type="PROSITE-ProRule" id="PRU00276"/>
    </source>
</evidence>
<gene>
    <name evidence="6" type="ORF">E5288_WYG004629</name>
</gene>
<dbReference type="SUPFAM" id="SSF57552">
    <property type="entry name" value="Blood coagulation inhibitor (disintegrin)"/>
    <property type="match status" value="1"/>
</dbReference>
<reference evidence="6" key="1">
    <citation type="submission" date="2019-10" db="EMBL/GenBank/DDBJ databases">
        <title>The sequence and de novo assembly of the wild yak genome.</title>
        <authorList>
            <person name="Liu Y."/>
        </authorList>
    </citation>
    <scope>NUCLEOTIDE SEQUENCE [LARGE SCALE GENOMIC DNA]</scope>
    <source>
        <strain evidence="6">WY2019</strain>
    </source>
</reference>
<protein>
    <recommendedName>
        <fullName evidence="8">Disintegrin and metalloproteinase domain-containing protein 20-like</fullName>
    </recommendedName>
</protein>
<dbReference type="Pfam" id="PF01421">
    <property type="entry name" value="Reprolysin"/>
    <property type="match status" value="1"/>
</dbReference>
<dbReference type="InterPro" id="IPR024079">
    <property type="entry name" value="MetalloPept_cat_dom_sf"/>
</dbReference>
<organism evidence="6 7">
    <name type="scientific">Bos mutus</name>
    <name type="common">wild yak</name>
    <dbReference type="NCBI Taxonomy" id="72004"/>
    <lineage>
        <taxon>Eukaryota</taxon>
        <taxon>Metazoa</taxon>
        <taxon>Chordata</taxon>
        <taxon>Craniata</taxon>
        <taxon>Vertebrata</taxon>
        <taxon>Euteleostomi</taxon>
        <taxon>Mammalia</taxon>
        <taxon>Eutheria</taxon>
        <taxon>Laurasiatheria</taxon>
        <taxon>Artiodactyla</taxon>
        <taxon>Ruminantia</taxon>
        <taxon>Pecora</taxon>
        <taxon>Bovidae</taxon>
        <taxon>Bovinae</taxon>
        <taxon>Bos</taxon>
    </lineage>
</organism>
<evidence type="ECO:0000256" key="3">
    <source>
        <dbReference type="SAM" id="SignalP"/>
    </source>
</evidence>
<keyword evidence="1" id="KW-1015">Disulfide bond</keyword>
<dbReference type="Gene3D" id="4.10.70.10">
    <property type="entry name" value="Disintegrin domain"/>
    <property type="match status" value="1"/>
</dbReference>
<name>A0A6B0RW11_9CETA</name>
<dbReference type="Pfam" id="PF01562">
    <property type="entry name" value="Pep_M12B_propep"/>
    <property type="match status" value="1"/>
</dbReference>
<evidence type="ECO:0000256" key="1">
    <source>
        <dbReference type="ARBA" id="ARBA00023157"/>
    </source>
</evidence>
<dbReference type="InterPro" id="IPR001590">
    <property type="entry name" value="Peptidase_M12B"/>
</dbReference>
<dbReference type="InterPro" id="IPR036436">
    <property type="entry name" value="Disintegrin_dom_sf"/>
</dbReference>
<feature type="chain" id="PRO_5025695015" description="Disintegrin and metalloproteinase domain-containing protein 20-like" evidence="3">
    <location>
        <begin position="31"/>
        <end position="523"/>
    </location>
</feature>
<dbReference type="GO" id="GO:0009897">
    <property type="term" value="C:external side of plasma membrane"/>
    <property type="evidence" value="ECO:0007669"/>
    <property type="project" value="TreeGrafter"/>
</dbReference>
<dbReference type="GO" id="GO:1990913">
    <property type="term" value="C:sperm head plasma membrane"/>
    <property type="evidence" value="ECO:0007669"/>
    <property type="project" value="TreeGrafter"/>
</dbReference>
<dbReference type="PROSITE" id="PS50215">
    <property type="entry name" value="ADAM_MEPRO"/>
    <property type="match status" value="1"/>
</dbReference>
<dbReference type="GO" id="GO:0006508">
    <property type="term" value="P:proteolysis"/>
    <property type="evidence" value="ECO:0007669"/>
    <property type="project" value="InterPro"/>
</dbReference>
<dbReference type="PANTHER" id="PTHR11905:SF167">
    <property type="entry name" value="A DISINTEGRIN AND METALLOPEPTIDASE DOMAIN 4-RELATED"/>
    <property type="match status" value="1"/>
</dbReference>
<dbReference type="EMBL" id="VBQZ03000071">
    <property type="protein sequence ID" value="MXQ91443.1"/>
    <property type="molecule type" value="Genomic_DNA"/>
</dbReference>
<evidence type="ECO:0008006" key="8">
    <source>
        <dbReference type="Google" id="ProtNLM"/>
    </source>
</evidence>
<dbReference type="Pfam" id="PF00200">
    <property type="entry name" value="Disintegrin"/>
    <property type="match status" value="1"/>
</dbReference>